<dbReference type="SUPFAM" id="SSF52540">
    <property type="entry name" value="P-loop containing nucleoside triphosphate hydrolases"/>
    <property type="match status" value="1"/>
</dbReference>
<dbReference type="GO" id="GO:0098542">
    <property type="term" value="P:defense response to other organism"/>
    <property type="evidence" value="ECO:0007669"/>
    <property type="project" value="TreeGrafter"/>
</dbReference>
<evidence type="ECO:0000256" key="2">
    <source>
        <dbReference type="ARBA" id="ARBA00022741"/>
    </source>
</evidence>
<comment type="caution">
    <text evidence="8">The sequence shown here is derived from an EMBL/GenBank/DDBJ whole genome shotgun (WGS) entry which is preliminary data.</text>
</comment>
<protein>
    <submittedName>
        <fullName evidence="8">Uncharacterized protein</fullName>
    </submittedName>
</protein>
<dbReference type="Gene3D" id="3.80.10.10">
    <property type="entry name" value="Ribonuclease Inhibitor"/>
    <property type="match status" value="1"/>
</dbReference>
<dbReference type="Gene3D" id="1.20.5.4130">
    <property type="match status" value="1"/>
</dbReference>
<dbReference type="InterPro" id="IPR002182">
    <property type="entry name" value="NB-ARC"/>
</dbReference>
<dbReference type="AlphaFoldDB" id="A0A8T2WWF2"/>
<dbReference type="Pfam" id="PF00931">
    <property type="entry name" value="NB-ARC"/>
    <property type="match status" value="1"/>
</dbReference>
<reference evidence="8" key="1">
    <citation type="journal article" date="2021" name="J. Hered.">
        <title>Genome Assembly of Salicaceae Populus deltoides (Eastern Cottonwood) I-69 Based on Nanopore Sequencing and Hi-C Technologies.</title>
        <authorList>
            <person name="Bai S."/>
            <person name="Wu H."/>
            <person name="Zhang J."/>
            <person name="Pan Z."/>
            <person name="Zhao W."/>
            <person name="Li Z."/>
            <person name="Tong C."/>
        </authorList>
    </citation>
    <scope>NUCLEOTIDE SEQUENCE</scope>
    <source>
        <tissue evidence="8">Leaf</tissue>
    </source>
</reference>
<evidence type="ECO:0000313" key="9">
    <source>
        <dbReference type="Proteomes" id="UP000807159"/>
    </source>
</evidence>
<dbReference type="PRINTS" id="PR00364">
    <property type="entry name" value="DISEASERSIST"/>
</dbReference>
<keyword evidence="1" id="KW-0677">Repeat</keyword>
<dbReference type="InterPro" id="IPR042197">
    <property type="entry name" value="Apaf_helical"/>
</dbReference>
<dbReference type="Gene3D" id="3.40.50.300">
    <property type="entry name" value="P-loop containing nucleotide triphosphate hydrolases"/>
    <property type="match status" value="1"/>
</dbReference>
<keyword evidence="9" id="KW-1185">Reference proteome</keyword>
<sequence length="855" mass="97520">MAVETVLIENLGDQVFSALMNQAQFAIDFKNQFQALKTQLDLVKAFLADTNNLKMKKETLKTSLIKLRDLVYEADDILTDCVLRYDYQKDGSCSKYTPDEFFFRCRMGRQLMDLNSRMGKMGSDLRAYLTPQHLLSLGDNPYRAKVFTSQDFEPSEVIGLEEDIEKLKRWIFSASGVLQRIGIVGMGGLGKTTIAQKFFGDRAVAGCFDKKIWVSVSQDFSDEKIIKSILEQLRKNPSPVSDLGQMLHAINQSLQGHSCLIVMDDVWSFNQELWGKLCSAIQKTEKRSCVMITTRHEDVATHMGVESSRIHHPKVLDDKDSWSLFCNFAFQETKGKCHKPQFEIVGKEIVGKCGGLPLAIKTIAASLATEVHNLGKWKDILEHFHELTTRKQNSSVKTSLQLSYDALPTHLKQFLLCFSIYPEDSVIQAEQLVHWWVGEGFIQRTEEHSKTAEDLGYEYLTDLVRRCLVEVVKRRGYDGRVYSCKMHDLVRDLTTMFAEDEMLCSFEAGKQKLSPDSRWLGLTSEMSTETLKHCSKLRALLLMASSQGQFTFSKNQMVSLDSLRVLDLSRIRLDSTSMEKLLSWIFSLQRLAYLNLSGAVGLKEMPSSIRKLRNLHLLILAECSDLTKLHPSISYLKNLIVLDCGSCGLQYLPQGIGNLSQLQELSGFRVARQSTPQSCHLLELKQLVQLRVLRMNLSNESEITESEGELLSKLVKLRVLAIDTEDCKDRTILEMLDRLHPPPNLKELYLRRYPHKSLPKWINPTKLSVLQYLCLENGSALKSINPSAHSEEESAFSWNYLEGLCLKFLPFLDEDWTDLQKTMQSIRYVEVSNCFNLKNFPCPVNKPGTWRKVED</sequence>
<evidence type="ECO:0000313" key="8">
    <source>
        <dbReference type="EMBL" id="KAH8485168.1"/>
    </source>
</evidence>
<accession>A0A8T2WWF2</accession>
<dbReference type="InterPro" id="IPR055414">
    <property type="entry name" value="LRR_R13L4/SHOC2-like"/>
</dbReference>
<dbReference type="InterPro" id="IPR032675">
    <property type="entry name" value="LRR_dom_sf"/>
</dbReference>
<keyword evidence="2" id="KW-0547">Nucleotide-binding</keyword>
<evidence type="ECO:0000259" key="4">
    <source>
        <dbReference type="Pfam" id="PF00931"/>
    </source>
</evidence>
<keyword evidence="3" id="KW-0611">Plant defense</keyword>
<dbReference type="PANTHER" id="PTHR23155">
    <property type="entry name" value="DISEASE RESISTANCE PROTEIN RP"/>
    <property type="match status" value="1"/>
</dbReference>
<dbReference type="Pfam" id="PF23598">
    <property type="entry name" value="LRR_14"/>
    <property type="match status" value="1"/>
</dbReference>
<dbReference type="FunFam" id="3.40.50.300:FF:001091">
    <property type="entry name" value="Probable disease resistance protein At1g61300"/>
    <property type="match status" value="1"/>
</dbReference>
<name>A0A8T2WWF2_POPDE</name>
<evidence type="ECO:0000259" key="5">
    <source>
        <dbReference type="Pfam" id="PF18052"/>
    </source>
</evidence>
<feature type="domain" description="Disease resistance protein winged helix" evidence="6">
    <location>
        <begin position="420"/>
        <end position="493"/>
    </location>
</feature>
<dbReference type="InterPro" id="IPR058922">
    <property type="entry name" value="WHD_DRP"/>
</dbReference>
<dbReference type="PANTHER" id="PTHR23155:SF759">
    <property type="entry name" value="AAA+ ATPASE DOMAIN-CONTAINING PROTEIN"/>
    <property type="match status" value="1"/>
</dbReference>
<evidence type="ECO:0000259" key="7">
    <source>
        <dbReference type="Pfam" id="PF23598"/>
    </source>
</evidence>
<dbReference type="FunFam" id="1.10.10.10:FF:000322">
    <property type="entry name" value="Probable disease resistance protein At1g63360"/>
    <property type="match status" value="1"/>
</dbReference>
<evidence type="ECO:0000256" key="3">
    <source>
        <dbReference type="ARBA" id="ARBA00022821"/>
    </source>
</evidence>
<organism evidence="8 9">
    <name type="scientific">Populus deltoides</name>
    <name type="common">Eastern poplar</name>
    <name type="synonym">Eastern cottonwood</name>
    <dbReference type="NCBI Taxonomy" id="3696"/>
    <lineage>
        <taxon>Eukaryota</taxon>
        <taxon>Viridiplantae</taxon>
        <taxon>Streptophyta</taxon>
        <taxon>Embryophyta</taxon>
        <taxon>Tracheophyta</taxon>
        <taxon>Spermatophyta</taxon>
        <taxon>Magnoliopsida</taxon>
        <taxon>eudicotyledons</taxon>
        <taxon>Gunneridae</taxon>
        <taxon>Pentapetalae</taxon>
        <taxon>rosids</taxon>
        <taxon>fabids</taxon>
        <taxon>Malpighiales</taxon>
        <taxon>Salicaceae</taxon>
        <taxon>Saliceae</taxon>
        <taxon>Populus</taxon>
    </lineage>
</organism>
<feature type="domain" description="Disease resistance R13L4/SHOC-2-like LRR" evidence="7">
    <location>
        <begin position="555"/>
        <end position="776"/>
    </location>
</feature>
<dbReference type="GO" id="GO:0043531">
    <property type="term" value="F:ADP binding"/>
    <property type="evidence" value="ECO:0007669"/>
    <property type="project" value="InterPro"/>
</dbReference>
<dbReference type="InterPro" id="IPR036388">
    <property type="entry name" value="WH-like_DNA-bd_sf"/>
</dbReference>
<gene>
    <name evidence="8" type="ORF">H0E87_026814</name>
</gene>
<dbReference type="Gene3D" id="1.10.10.10">
    <property type="entry name" value="Winged helix-like DNA-binding domain superfamily/Winged helix DNA-binding domain"/>
    <property type="match status" value="1"/>
</dbReference>
<dbReference type="Pfam" id="PF18052">
    <property type="entry name" value="Rx_N"/>
    <property type="match status" value="1"/>
</dbReference>
<dbReference type="SUPFAM" id="SSF52058">
    <property type="entry name" value="L domain-like"/>
    <property type="match status" value="1"/>
</dbReference>
<dbReference type="Proteomes" id="UP000807159">
    <property type="component" value="Chromosome 16"/>
</dbReference>
<evidence type="ECO:0000256" key="1">
    <source>
        <dbReference type="ARBA" id="ARBA00022737"/>
    </source>
</evidence>
<dbReference type="InterPro" id="IPR041118">
    <property type="entry name" value="Rx_N"/>
</dbReference>
<feature type="domain" description="NB-ARC" evidence="4">
    <location>
        <begin position="161"/>
        <end position="333"/>
    </location>
</feature>
<dbReference type="Gene3D" id="1.10.8.430">
    <property type="entry name" value="Helical domain of apoptotic protease-activating factors"/>
    <property type="match status" value="1"/>
</dbReference>
<feature type="domain" description="Disease resistance N-terminal" evidence="5">
    <location>
        <begin position="8"/>
        <end position="90"/>
    </location>
</feature>
<dbReference type="EMBL" id="JACEGQ020000016">
    <property type="protein sequence ID" value="KAH8485168.1"/>
    <property type="molecule type" value="Genomic_DNA"/>
</dbReference>
<dbReference type="Pfam" id="PF23559">
    <property type="entry name" value="WHD_DRP"/>
    <property type="match status" value="1"/>
</dbReference>
<evidence type="ECO:0000259" key="6">
    <source>
        <dbReference type="Pfam" id="PF23559"/>
    </source>
</evidence>
<dbReference type="InterPro" id="IPR027417">
    <property type="entry name" value="P-loop_NTPase"/>
</dbReference>
<proteinExistence type="predicted"/>
<dbReference type="InterPro" id="IPR044974">
    <property type="entry name" value="Disease_R_plants"/>
</dbReference>